<keyword evidence="6" id="KW-0539">Nucleus</keyword>
<evidence type="ECO:0000256" key="1">
    <source>
        <dbReference type="ARBA" id="ARBA00004123"/>
    </source>
</evidence>
<reference evidence="13 14" key="1">
    <citation type="submission" date="2020-04" db="EMBL/GenBank/DDBJ databases">
        <title>Perkinsus olseni comparative genomics.</title>
        <authorList>
            <person name="Bogema D.R."/>
        </authorList>
    </citation>
    <scope>NUCLEOTIDE SEQUENCE [LARGE SCALE GENOMIC DNA]</scope>
    <source>
        <strain evidence="13">ATCC PRA-205</strain>
    </source>
</reference>
<proteinExistence type="inferred from homology"/>
<comment type="subcellular location">
    <subcellularLocation>
        <location evidence="1">Nucleus</location>
    </subcellularLocation>
</comment>
<evidence type="ECO:0000256" key="5">
    <source>
        <dbReference type="ARBA" id="ARBA00022694"/>
    </source>
</evidence>
<organism evidence="13 14">
    <name type="scientific">Perkinsus olseni</name>
    <name type="common">Perkinsus atlanticus</name>
    <dbReference type="NCBI Taxonomy" id="32597"/>
    <lineage>
        <taxon>Eukaryota</taxon>
        <taxon>Sar</taxon>
        <taxon>Alveolata</taxon>
        <taxon>Perkinsozoa</taxon>
        <taxon>Perkinsea</taxon>
        <taxon>Perkinsida</taxon>
        <taxon>Perkinsidae</taxon>
        <taxon>Perkinsus</taxon>
    </lineage>
</organism>
<evidence type="ECO:0000256" key="4">
    <source>
        <dbReference type="ARBA" id="ARBA00022691"/>
    </source>
</evidence>
<dbReference type="AlphaFoldDB" id="A0A7J6TUS7"/>
<evidence type="ECO:0000256" key="9">
    <source>
        <dbReference type="ARBA" id="ARBA00039242"/>
    </source>
</evidence>
<keyword evidence="3" id="KW-0808">Transferase</keyword>
<comment type="function">
    <text evidence="7">Catalyzes the formation of 3-(3-amino-3-carboxypropyl)uridine (acp3U) at position 20 in the D-loop of several cytoplasmic tRNAs (acp3U(20)).</text>
</comment>
<feature type="non-terminal residue" evidence="13">
    <location>
        <position position="1"/>
    </location>
</feature>
<evidence type="ECO:0000256" key="2">
    <source>
        <dbReference type="ARBA" id="ARBA00012386"/>
    </source>
</evidence>
<evidence type="ECO:0000313" key="14">
    <source>
        <dbReference type="Proteomes" id="UP000574390"/>
    </source>
</evidence>
<gene>
    <name evidence="13" type="primary">DTWD1</name>
    <name evidence="13" type="ORF">FOZ62_011665</name>
</gene>
<keyword evidence="4" id="KW-0949">S-adenosyl-L-methionine</keyword>
<evidence type="ECO:0000256" key="11">
    <source>
        <dbReference type="ARBA" id="ARBA00048718"/>
    </source>
</evidence>
<evidence type="ECO:0000256" key="6">
    <source>
        <dbReference type="ARBA" id="ARBA00023242"/>
    </source>
</evidence>
<feature type="non-terminal residue" evidence="13">
    <location>
        <position position="113"/>
    </location>
</feature>
<evidence type="ECO:0000256" key="10">
    <source>
        <dbReference type="ARBA" id="ARBA00042508"/>
    </source>
</evidence>
<dbReference type="Proteomes" id="UP000574390">
    <property type="component" value="Unassembled WGS sequence"/>
</dbReference>
<dbReference type="GO" id="GO:0008033">
    <property type="term" value="P:tRNA processing"/>
    <property type="evidence" value="ECO:0007669"/>
    <property type="project" value="UniProtKB-KW"/>
</dbReference>
<feature type="domain" description="DTW" evidence="12">
    <location>
        <begin position="10"/>
        <end position="104"/>
    </location>
</feature>
<dbReference type="InterPro" id="IPR051521">
    <property type="entry name" value="tRNA_Mod/Golgi_Maint"/>
</dbReference>
<dbReference type="GO" id="GO:0016432">
    <property type="term" value="F:tRNA-uridine aminocarboxypropyltransferase activity"/>
    <property type="evidence" value="ECO:0007669"/>
    <property type="project" value="UniProtKB-EC"/>
</dbReference>
<protein>
    <recommendedName>
        <fullName evidence="9">tRNA-uridine aminocarboxypropyltransferase 1</fullName>
        <ecNumber evidence="2">2.5.1.25</ecNumber>
    </recommendedName>
    <alternativeName>
        <fullName evidence="10">DTW domain-containing protein 1</fullName>
    </alternativeName>
</protein>
<accession>A0A7J6TUS7</accession>
<comment type="catalytic activity">
    <reaction evidence="11">
        <text>a uridine in tRNA + S-adenosyl-L-methionine = a 3-[(3S)-3-amino-3-carboxypropyl]uridine in tRNA + S-methyl-5'-thioadenosine + H(+)</text>
        <dbReference type="Rhea" id="RHEA:62432"/>
        <dbReference type="Rhea" id="RHEA-COMP:13339"/>
        <dbReference type="Rhea" id="RHEA-COMP:16092"/>
        <dbReference type="ChEBI" id="CHEBI:15378"/>
        <dbReference type="ChEBI" id="CHEBI:17509"/>
        <dbReference type="ChEBI" id="CHEBI:59789"/>
        <dbReference type="ChEBI" id="CHEBI:65315"/>
        <dbReference type="ChEBI" id="CHEBI:82930"/>
        <dbReference type="EC" id="2.5.1.25"/>
    </reaction>
</comment>
<evidence type="ECO:0000256" key="3">
    <source>
        <dbReference type="ARBA" id="ARBA00022679"/>
    </source>
</evidence>
<comment type="similarity">
    <text evidence="8">Belongs to the TDD superfamily. DTWD1 family.</text>
</comment>
<keyword evidence="5" id="KW-0819">tRNA processing</keyword>
<dbReference type="InterPro" id="IPR005636">
    <property type="entry name" value="DTW"/>
</dbReference>
<evidence type="ECO:0000256" key="8">
    <source>
        <dbReference type="ARBA" id="ARBA00038290"/>
    </source>
</evidence>
<dbReference type="EMBL" id="JABANM010004884">
    <property type="protein sequence ID" value="KAF4748537.1"/>
    <property type="molecule type" value="Genomic_DNA"/>
</dbReference>
<dbReference type="EC" id="2.5.1.25" evidence="2"/>
<evidence type="ECO:0000259" key="12">
    <source>
        <dbReference type="Pfam" id="PF03942"/>
    </source>
</evidence>
<name>A0A7J6TUS7_PEROL</name>
<dbReference type="GO" id="GO:0005634">
    <property type="term" value="C:nucleus"/>
    <property type="evidence" value="ECO:0007669"/>
    <property type="project" value="UniProtKB-SubCell"/>
</dbReference>
<dbReference type="Pfam" id="PF03942">
    <property type="entry name" value="DTW"/>
    <property type="match status" value="1"/>
</dbReference>
<comment type="caution">
    <text evidence="13">The sequence shown here is derived from an EMBL/GenBank/DDBJ whole genome shotgun (WGS) entry which is preliminary data.</text>
</comment>
<evidence type="ECO:0000313" key="13">
    <source>
        <dbReference type="EMBL" id="KAF4748537.1"/>
    </source>
</evidence>
<dbReference type="PANTHER" id="PTHR15627:SF8">
    <property type="entry name" value="TRNA-URIDINE AMINOCARBOXYPROPYLTRANSFERASE 1"/>
    <property type="match status" value="1"/>
</dbReference>
<sequence>DFNPEFDLDSTVLLYPGEDSKSIDEVDWSKIKRVAVIDCTWHQTGYMLRIQGNPHNVKVCCALSHPSLKNLPKVGITSHATNFWRYQHEGPECLATVEACYLLCKEQWEAVND</sequence>
<dbReference type="PANTHER" id="PTHR15627">
    <property type="entry name" value="NATURAL KILLER CELL-SPECIFIC ANTIGEN KLIP1"/>
    <property type="match status" value="1"/>
</dbReference>
<evidence type="ECO:0000256" key="7">
    <source>
        <dbReference type="ARBA" id="ARBA00037050"/>
    </source>
</evidence>